<name>A0A3M7QXY8_BRAPC</name>
<protein>
    <submittedName>
        <fullName evidence="1">Uncharacterized protein</fullName>
    </submittedName>
</protein>
<dbReference type="EMBL" id="REGN01004862">
    <property type="protein sequence ID" value="RNA15868.1"/>
    <property type="molecule type" value="Genomic_DNA"/>
</dbReference>
<sequence length="52" mass="5736">MIDREINSSLKAVKRALDAKKCQGLLVTGDLNFPYIKYYKDGSVTVTGPDDS</sequence>
<organism evidence="1 2">
    <name type="scientific">Brachionus plicatilis</name>
    <name type="common">Marine rotifer</name>
    <name type="synonym">Brachionus muelleri</name>
    <dbReference type="NCBI Taxonomy" id="10195"/>
    <lineage>
        <taxon>Eukaryota</taxon>
        <taxon>Metazoa</taxon>
        <taxon>Spiralia</taxon>
        <taxon>Gnathifera</taxon>
        <taxon>Rotifera</taxon>
        <taxon>Eurotatoria</taxon>
        <taxon>Monogononta</taxon>
        <taxon>Pseudotrocha</taxon>
        <taxon>Ploima</taxon>
        <taxon>Brachionidae</taxon>
        <taxon>Brachionus</taxon>
    </lineage>
</organism>
<evidence type="ECO:0000313" key="1">
    <source>
        <dbReference type="EMBL" id="RNA15868.1"/>
    </source>
</evidence>
<evidence type="ECO:0000313" key="2">
    <source>
        <dbReference type="Proteomes" id="UP000276133"/>
    </source>
</evidence>
<accession>A0A3M7QXY8</accession>
<keyword evidence="2" id="KW-1185">Reference proteome</keyword>
<comment type="caution">
    <text evidence="1">The sequence shown here is derived from an EMBL/GenBank/DDBJ whole genome shotgun (WGS) entry which is preliminary data.</text>
</comment>
<reference evidence="1 2" key="1">
    <citation type="journal article" date="2018" name="Sci. Rep.">
        <title>Genomic signatures of local adaptation to the degree of environmental predictability in rotifers.</title>
        <authorList>
            <person name="Franch-Gras L."/>
            <person name="Hahn C."/>
            <person name="Garcia-Roger E.M."/>
            <person name="Carmona M.J."/>
            <person name="Serra M."/>
            <person name="Gomez A."/>
        </authorList>
    </citation>
    <scope>NUCLEOTIDE SEQUENCE [LARGE SCALE GENOMIC DNA]</scope>
    <source>
        <strain evidence="1">HYR1</strain>
    </source>
</reference>
<feature type="non-terminal residue" evidence="1">
    <location>
        <position position="52"/>
    </location>
</feature>
<dbReference type="AlphaFoldDB" id="A0A3M7QXY8"/>
<proteinExistence type="predicted"/>
<gene>
    <name evidence="1" type="ORF">BpHYR1_035435</name>
</gene>
<dbReference type="Proteomes" id="UP000276133">
    <property type="component" value="Unassembled WGS sequence"/>
</dbReference>